<dbReference type="InterPro" id="IPR026341">
    <property type="entry name" value="T9SS_type_B"/>
</dbReference>
<comment type="caution">
    <text evidence="1">The sequence shown here is derived from an EMBL/GenBank/DDBJ whole genome shotgun (WGS) entry which is preliminary data.</text>
</comment>
<gene>
    <name evidence="1" type="ORF">KZH69_14890</name>
</gene>
<evidence type="ECO:0000313" key="1">
    <source>
        <dbReference type="EMBL" id="MBW4361778.1"/>
    </source>
</evidence>
<proteinExistence type="predicted"/>
<reference evidence="1 2" key="1">
    <citation type="submission" date="2021-07" db="EMBL/GenBank/DDBJ databases">
        <title>Flavobacterium sp. nov. isolated from sediment on the Taihu Lake.</title>
        <authorList>
            <person name="Qu J.-H."/>
        </authorList>
    </citation>
    <scope>NUCLEOTIDE SEQUENCE [LARGE SCALE GENOMIC DNA]</scope>
    <source>
        <strain evidence="1 2">NAS39</strain>
    </source>
</reference>
<dbReference type="EMBL" id="JAHWYN010000014">
    <property type="protein sequence ID" value="MBW4361778.1"/>
    <property type="molecule type" value="Genomic_DNA"/>
</dbReference>
<evidence type="ECO:0000313" key="2">
    <source>
        <dbReference type="Proteomes" id="UP000812031"/>
    </source>
</evidence>
<protein>
    <submittedName>
        <fullName evidence="1">Gliding motility-associated C-terminal domain-containing protein</fullName>
    </submittedName>
</protein>
<name>A0ABS6XYM0_9FLAO</name>
<keyword evidence="2" id="KW-1185">Reference proteome</keyword>
<sequence length="1450" mass="153223">MVPKLLFSDHFKLVTYLSFCILFFYSIDINAQCAGDDGIKDVCNIPDPSSSVVDLFSALGGSPLTGGTWNDDNNSGGLDLNTGVLNVQKIKKSGIYKYTYTVPGITGCGDNTAVVTVTVGGYTGVPAPNASICSSETAYNLFQVFEGLPNLSPQIGGLWHDNDNSGGLNPNAGTLNASVPTPNDTYSYNYSIDAIGSCPAPPPVQIFVSIYRAPEPGKASNLLLCSNQLGGYTNFDLNSQLAGADPGGTWSESGTSEISSSLDSNIDIQNIYNTKGPGAYRFTYTVISNNTVCINESSSVDVIIEKQLDFTGSTLEVSSDICEDKIPTASYTGILKQGAQSIPNGVYDIVYTISGVSSPLISRQNFVNGVLIFPIPSINFQQAKDYTIHIIKITDANNFEICNYSLGIIEDVLHIYPIPKIDAATLTISPVCQSSDALVNFSGTSNLADGNYDILYNLSGGNILNGIPAFLNVIGGLSSFSIPAAFIQKVGTTTVTIAQITNPTTDCTNISTLKQDFTVNPLPDVSKLAITIKNVCQGQSARVELKGLGTLTAIDINYSLSGVNTLDAQTIPLTVLAGVSSFVIPATDIPMVGTTTFTVSVITNTVTGCTLSFNRNVDFIVNSIPNIPTAADVQSFCTADNATVANLKPQGSKFQWFDSVTSTVPLIATTPLIVADYFVKEVNASTGCESSLKMVSVLINETPVINDATLIISPICQTSDAFVGFSGTSNLADGNYDILYDVSGANIAFSIPAVLSITGGSGSFIIPSSLISIAGSNTLSIIEINNSATQCSSTSTLKQDFIVNLLPDVANLIVTTKDVCQGQSAKVELKGLGTLTSIEINYTLSGVNTVGVKTIPLAVVAGETSFFIPATDIPIGGITTFTITDITNTITGCTLAINNKTNFSVNPIPNTPVAVDIQTFCTADNATVANLMPQGNQYQWFDMATSTVPLIATTTLITSDYFVKEVNVTTGCESSLKGISVIINATPDINDATLTILPICQGSDASVLGSTSLMDGNYNILYNLSDSNIVNAVSANVIVTSGLFSFPIPSNLIPKSGNTTIAITSIINQLTSCANVSNLTKVFVVNPLPDVSNMVVTVKDGCLGQDVNVDIAGLGTLTNISLNYAVTGANTIVSQTVSLLVVGGNTNFLIPAANLLSTGENTLAITDLTNIGNSCSTIINSVSQKFTINAIPSSPTADNHQPFCETELATVGNLVPSGNQYKWFDTPISTTPLNSNVLLVTADYYLKEENLTTACRSLPTPISVLINVVPTPVLKSNGEDFCGADKPTIQNLSNNTIASGNLKWYDAAINGIVLTNTHLLAEGVTYYGFDYDTAAQCYSSPLPVAVSLTDCTVTPDDLAIPDGFSPNGDGVNDTFQIVDIEFLYPNYTLEIFNRYGNLLFKGNINKPAWDGKNSNSSFIDGDAPTGVYFYIINYNKENLPPEQGQLYLNR</sequence>
<dbReference type="NCBIfam" id="TIGR04131">
    <property type="entry name" value="Bac_Flav_CTERM"/>
    <property type="match status" value="1"/>
</dbReference>
<accession>A0ABS6XYM0</accession>
<dbReference type="RefSeq" id="WP_219318273.1">
    <property type="nucleotide sequence ID" value="NZ_JAHWYN010000014.1"/>
</dbReference>
<organism evidence="1 2">
    <name type="scientific">Flavobacterium taihuense</name>
    <dbReference type="NCBI Taxonomy" id="2857508"/>
    <lineage>
        <taxon>Bacteria</taxon>
        <taxon>Pseudomonadati</taxon>
        <taxon>Bacteroidota</taxon>
        <taxon>Flavobacteriia</taxon>
        <taxon>Flavobacteriales</taxon>
        <taxon>Flavobacteriaceae</taxon>
        <taxon>Flavobacterium</taxon>
    </lineage>
</organism>
<dbReference type="Proteomes" id="UP000812031">
    <property type="component" value="Unassembled WGS sequence"/>
</dbReference>
<dbReference type="Pfam" id="PF13585">
    <property type="entry name" value="CHU_C"/>
    <property type="match status" value="1"/>
</dbReference>